<gene>
    <name evidence="2" type="ORF">E5A73_11885</name>
</gene>
<dbReference type="InterPro" id="IPR027417">
    <property type="entry name" value="P-loop_NTPase"/>
</dbReference>
<dbReference type="InterPro" id="IPR008571">
    <property type="entry name" value="HerA-like"/>
</dbReference>
<dbReference type="EMBL" id="SRXT01000004">
    <property type="protein sequence ID" value="TGX53529.1"/>
    <property type="molecule type" value="Genomic_DNA"/>
</dbReference>
<dbReference type="AlphaFoldDB" id="A0A4S1XB23"/>
<organism evidence="2 3">
    <name type="scientific">Sphingomonas gei</name>
    <dbReference type="NCBI Taxonomy" id="1395960"/>
    <lineage>
        <taxon>Bacteria</taxon>
        <taxon>Pseudomonadati</taxon>
        <taxon>Pseudomonadota</taxon>
        <taxon>Alphaproteobacteria</taxon>
        <taxon>Sphingomonadales</taxon>
        <taxon>Sphingomonadaceae</taxon>
        <taxon>Sphingomonas</taxon>
    </lineage>
</organism>
<evidence type="ECO:0000313" key="2">
    <source>
        <dbReference type="EMBL" id="TGX53529.1"/>
    </source>
</evidence>
<feature type="region of interest" description="Disordered" evidence="1">
    <location>
        <begin position="880"/>
        <end position="901"/>
    </location>
</feature>
<dbReference type="PANTHER" id="PTHR42957:SF1">
    <property type="entry name" value="HELICASE MJ1565-RELATED"/>
    <property type="match status" value="1"/>
</dbReference>
<dbReference type="GO" id="GO:0005524">
    <property type="term" value="F:ATP binding"/>
    <property type="evidence" value="ECO:0007669"/>
    <property type="project" value="UniProtKB-KW"/>
</dbReference>
<keyword evidence="2" id="KW-0547">Nucleotide-binding</keyword>
<evidence type="ECO:0000313" key="3">
    <source>
        <dbReference type="Proteomes" id="UP000306147"/>
    </source>
</evidence>
<keyword evidence="3" id="KW-1185">Reference proteome</keyword>
<evidence type="ECO:0000256" key="1">
    <source>
        <dbReference type="SAM" id="MobiDB-lite"/>
    </source>
</evidence>
<feature type="region of interest" description="Disordered" evidence="1">
    <location>
        <begin position="319"/>
        <end position="348"/>
    </location>
</feature>
<dbReference type="PANTHER" id="PTHR42957">
    <property type="entry name" value="HELICASE MJ1565-RELATED"/>
    <property type="match status" value="1"/>
</dbReference>
<protein>
    <submittedName>
        <fullName evidence="2">ATP-binding protein</fullName>
    </submittedName>
</protein>
<sequence length="1004" mass="109683">MQLTGPEIVCTDDLAPFFGSVPQSSHLLFYAVTGFEIPSLPALSPEGAQKGDVVGAVLYRFRSFISELHQPGRNRSIALQFASRPDESHFNARVRCHILLRSAQPDAESAKREVAAFAEQARRTFPQEGIFAYGSPHWMDRAELARALFEGGAVPIDIVEIRKFEDVLTAWSQPSMQYVPHRFWADNRRDPWLSIIETLSQTSTPTAVRVELQPVQLSNGQGLDFIALAGRWFSVITEDLTRKASQGEQVRTDGVVTEEMMRAELVATASANASTISYIHRGRHIYERLTTYADTVFTTRVTLAARGQVPEAVIGSVRSALSNPPPDDEAGAIGWNRPGIARPAADERDEAVESFRMLTQSRWGRSPPNAASPYKVDLGGVVTPDEAVSLFHVPIYDRPGQTSALSTAEAPFVIPPETLARDRFAEAGPEKPEGSEKKASKADKVMIGYMYQREKLLGPDAEGGAGLPFCVTLGDLMKPSLLVGAPGSGKTNLAFSLLIQLWRDHKVPFLVLDPSTGQEFRMLMRDASLKEDLVVYTVGDRDECPLQFNPFSVPPGVTVRNHATRILAAFRAAFQMFDPVPAIYEGALERIYTDPRYAGGHPPMRMDQKGGLDSFAPTLASFAEAIRDEVNEKAVSLYEGSKESIGVIRGASTIRVNAIGKKVGHIINVEGNNGEFMQKLLRRPVVIEMGGLGDSSNISLVMAFLLTQLAGHIEWAYRKDESRIHVMFIEEAHRLLGGGEGEGVEGKSAEDLNMMLAEVRKFGQGILVMDQRPSSLVGGVLDNSYIKILTRLSDRPGFERLANELNLNDAQQRYARTRLKTGDAIVIDRDAGQPVLMRSEDAKGPLEKGPFPNEDLIAQMRANAEAKGLVPPEAAPYVEPGNAHDGADGAPGEAAAKSGYGGAQGWLDRRSTAGLKQLVDSYLGDSKVYYTISDSLTETQDPAAAKQALERCFAERAAGFDTLSADLREMLQWALIGRIAETQFPKAIAARVEALRDASAEPPR</sequence>
<accession>A0A4S1XB23</accession>
<dbReference type="OrthoDB" id="9806951at2"/>
<proteinExistence type="predicted"/>
<name>A0A4S1XB23_9SPHN</name>
<dbReference type="SUPFAM" id="SSF52540">
    <property type="entry name" value="P-loop containing nucleoside triphosphate hydrolases"/>
    <property type="match status" value="1"/>
</dbReference>
<dbReference type="RefSeq" id="WP_135964035.1">
    <property type="nucleotide sequence ID" value="NZ_SRXT01000004.1"/>
</dbReference>
<keyword evidence="2" id="KW-0067">ATP-binding</keyword>
<dbReference type="Gene3D" id="3.40.50.300">
    <property type="entry name" value="P-loop containing nucleotide triphosphate hydrolases"/>
    <property type="match status" value="2"/>
</dbReference>
<reference evidence="2 3" key="1">
    <citation type="submission" date="2019-04" db="EMBL/GenBank/DDBJ databases">
        <title>Sphingomonas psychrotolerans sp. nov., isolated from soil in the Tianshan Mountains, Xinjiang, China.</title>
        <authorList>
            <person name="Luo Y."/>
            <person name="Sheng H."/>
        </authorList>
    </citation>
    <scope>NUCLEOTIDE SEQUENCE [LARGE SCALE GENOMIC DNA]</scope>
    <source>
        <strain evidence="2 3">ZFGT-11</strain>
    </source>
</reference>
<dbReference type="Proteomes" id="UP000306147">
    <property type="component" value="Unassembled WGS sequence"/>
</dbReference>
<comment type="caution">
    <text evidence="2">The sequence shown here is derived from an EMBL/GenBank/DDBJ whole genome shotgun (WGS) entry which is preliminary data.</text>
</comment>